<dbReference type="HAMAP" id="MF_00004">
    <property type="entry name" value="Aden_phosphoribosyltr"/>
    <property type="match status" value="1"/>
</dbReference>
<dbReference type="EMBL" id="LK932523">
    <property type="protein sequence ID" value="CDS88379.1"/>
    <property type="molecule type" value="Genomic_DNA"/>
</dbReference>
<evidence type="ECO:0000256" key="12">
    <source>
        <dbReference type="HAMAP-Rule" id="MF_00004"/>
    </source>
</evidence>
<comment type="pathway">
    <text evidence="4 12">Purine metabolism; AMP biosynthesis via salvage pathway; AMP from adenine: step 1/1.</text>
</comment>
<dbReference type="CDD" id="cd06223">
    <property type="entry name" value="PRTases_typeI"/>
    <property type="match status" value="1"/>
</dbReference>
<keyword evidence="9 12" id="KW-0328">Glycosyltransferase</keyword>
<comment type="subcellular location">
    <subcellularLocation>
        <location evidence="3 12">Cytoplasm</location>
    </subcellularLocation>
</comment>
<dbReference type="Proteomes" id="UP000879542">
    <property type="component" value="Unassembled WGS sequence"/>
</dbReference>
<evidence type="ECO:0000313" key="21">
    <source>
        <dbReference type="EMBL" id="VHY12094.1"/>
    </source>
</evidence>
<evidence type="ECO:0000313" key="20">
    <source>
        <dbReference type="EMBL" id="VFD29656.1"/>
    </source>
</evidence>
<accession>A0A031WEM1</accession>
<dbReference type="EMBL" id="LK932849">
    <property type="protein sequence ID" value="CDS95850.1"/>
    <property type="molecule type" value="Genomic_DNA"/>
</dbReference>
<dbReference type="GO" id="GO:0002055">
    <property type="term" value="F:adenine binding"/>
    <property type="evidence" value="ECO:0007669"/>
    <property type="project" value="TreeGrafter"/>
</dbReference>
<reference evidence="17" key="3">
    <citation type="journal article" date="2018" name="Genome Biol.">
        <title>SKESA: strategic k-mer extension for scrupulous assemblies.</title>
        <authorList>
            <person name="Souvorov A."/>
            <person name="Agarwala R."/>
            <person name="Lipman D.J."/>
        </authorList>
    </citation>
    <scope>NUCLEOTIDE SEQUENCE</scope>
    <source>
        <strain evidence="18">Clostridioides</strain>
        <strain evidence="17">HN1000</strain>
    </source>
</reference>
<evidence type="ECO:0000313" key="24">
    <source>
        <dbReference type="Proteomes" id="UP000411588"/>
    </source>
</evidence>
<dbReference type="GO" id="GO:0003999">
    <property type="term" value="F:adenine phosphoribosyltransferase activity"/>
    <property type="evidence" value="ECO:0007669"/>
    <property type="project" value="UniProtKB-UniRule"/>
</dbReference>
<dbReference type="GO" id="GO:0006168">
    <property type="term" value="P:adenine salvage"/>
    <property type="evidence" value="ECO:0007669"/>
    <property type="project" value="InterPro"/>
</dbReference>
<dbReference type="EMBL" id="CAAJVP010000012">
    <property type="protein sequence ID" value="VHY12094.1"/>
    <property type="molecule type" value="Genomic_DNA"/>
</dbReference>
<dbReference type="Proteomes" id="UP000189137">
    <property type="component" value="Unassembled WGS sequence"/>
</dbReference>
<evidence type="ECO:0000256" key="10">
    <source>
        <dbReference type="ARBA" id="ARBA00022679"/>
    </source>
</evidence>
<dbReference type="EMBL" id="CAADAN010000002">
    <property type="protein sequence ID" value="VFD29656.1"/>
    <property type="molecule type" value="Genomic_DNA"/>
</dbReference>
<comment type="subunit">
    <text evidence="6 12">Homodimer.</text>
</comment>
<dbReference type="PANTHER" id="PTHR32315">
    <property type="entry name" value="ADENINE PHOSPHORIBOSYLTRANSFERASE"/>
    <property type="match status" value="1"/>
</dbReference>
<dbReference type="GO" id="GO:0044209">
    <property type="term" value="P:AMP salvage"/>
    <property type="evidence" value="ECO:0007669"/>
    <property type="project" value="UniProtKB-UniRule"/>
</dbReference>
<dbReference type="NCBIfam" id="NF002636">
    <property type="entry name" value="PRK02304.1-5"/>
    <property type="match status" value="1"/>
</dbReference>
<reference evidence="17" key="4">
    <citation type="submission" date="2021-06" db="EMBL/GenBank/DDBJ databases">
        <authorList>
            <consortium name="NCBI Pathogen Detection Project"/>
        </authorList>
    </citation>
    <scope>NUCLEOTIDE SEQUENCE</scope>
    <source>
        <strain evidence="18">Clostridioides</strain>
        <strain evidence="17">HN1000</strain>
    </source>
</reference>
<evidence type="ECO:0000313" key="22">
    <source>
        <dbReference type="Proteomes" id="UP000189137"/>
    </source>
</evidence>
<evidence type="ECO:0000313" key="18">
    <source>
        <dbReference type="EMBL" id="HBH2621302.1"/>
    </source>
</evidence>
<evidence type="ECO:0000256" key="4">
    <source>
        <dbReference type="ARBA" id="ARBA00004659"/>
    </source>
</evidence>
<dbReference type="GO" id="GO:0016208">
    <property type="term" value="F:AMP binding"/>
    <property type="evidence" value="ECO:0007669"/>
    <property type="project" value="TreeGrafter"/>
</dbReference>
<dbReference type="EMBL" id="FUPS01000006">
    <property type="protein sequence ID" value="SJS44995.1"/>
    <property type="molecule type" value="Genomic_DNA"/>
</dbReference>
<dbReference type="InterPro" id="IPR050054">
    <property type="entry name" value="UPRTase/APRTase"/>
</dbReference>
<evidence type="ECO:0000256" key="11">
    <source>
        <dbReference type="ARBA" id="ARBA00022726"/>
    </source>
</evidence>
<evidence type="ECO:0000256" key="1">
    <source>
        <dbReference type="ARBA" id="ARBA00000868"/>
    </source>
</evidence>
<comment type="similarity">
    <text evidence="5 12">Belongs to the purine/pyrimidine phosphoribosyltransferase family.</text>
</comment>
<name>A0A031WEM1_CLODI</name>
<evidence type="ECO:0000256" key="8">
    <source>
        <dbReference type="ARBA" id="ARBA00022490"/>
    </source>
</evidence>
<dbReference type="PATRIC" id="fig|1496.1371.peg.2287"/>
<keyword evidence="8 12" id="KW-0963">Cytoplasm</keyword>
<dbReference type="FunFam" id="3.40.50.2020:FF:000004">
    <property type="entry name" value="Adenine phosphoribosyltransferase"/>
    <property type="match status" value="1"/>
</dbReference>
<dbReference type="OMA" id="QAYDLEY"/>
<dbReference type="GeneID" id="66355153"/>
<sequence length="170" mass="18769">MDLKNFIRNIDDFPKPGIDFKDVTTLFKDGDAFKYAVDSIVEELKDKDVDLVIGPEARGFLMGTPVAYALGVGFVPIRKPGKLPGEVESYEYGLEYGTDTLEIHKDAIKKGQKVAIVDDLLATGGTMEAAAKLVEKLGGEVVSMQFLIELKFLNGREKLSNYDVNSLIKY</sequence>
<dbReference type="EMBL" id="DAEPXK010000014">
    <property type="protein sequence ID" value="HBH1542235.1"/>
    <property type="molecule type" value="Genomic_DNA"/>
</dbReference>
<dbReference type="EMBL" id="DAEQIJ010000017">
    <property type="protein sequence ID" value="HBH2621302.1"/>
    <property type="molecule type" value="Genomic_DNA"/>
</dbReference>
<evidence type="ECO:0000313" key="17">
    <source>
        <dbReference type="EMBL" id="HBH1542235.1"/>
    </source>
</evidence>
<evidence type="ECO:0000256" key="9">
    <source>
        <dbReference type="ARBA" id="ARBA00022676"/>
    </source>
</evidence>
<gene>
    <name evidence="12 16" type="primary">apt</name>
    <name evidence="16" type="ORF">BN1095_20244</name>
    <name evidence="14" type="ORF">BN1096_690028</name>
    <name evidence="15" type="ORF">BN1097_700028</name>
    <name evidence="17" type="ORF">KRM00_001715</name>
    <name evidence="18" type="ORF">KRQ00_003088</name>
    <name evidence="21" type="ORF">SAMEA1402366_02504</name>
    <name evidence="20" type="ORF">SAMEA1402399_00703</name>
    <name evidence="19" type="ORF">SAMEA3375112_02152</name>
</gene>
<reference evidence="19 22" key="2">
    <citation type="submission" date="2017-02" db="EMBL/GenBank/DDBJ databases">
        <authorList>
            <consortium name="Pathogen Informatics"/>
        </authorList>
    </citation>
    <scope>NUCLEOTIDE SEQUENCE [LARGE SCALE GENOMIC DNA]</scope>
    <source>
        <strain evidence="24">clo34</strain>
        <strain evidence="20">Clo34</strain>
        <strain evidence="23">tl291</strain>
        <strain evidence="21">Tl291</strain>
        <strain evidence="19 22">VRECD0157</strain>
    </source>
</reference>
<evidence type="ECO:0000313" key="16">
    <source>
        <dbReference type="EMBL" id="CDS95850.1"/>
    </source>
</evidence>
<keyword evidence="10 12" id="KW-0808">Transferase</keyword>
<dbReference type="Pfam" id="PF00156">
    <property type="entry name" value="Pribosyltran"/>
    <property type="match status" value="1"/>
</dbReference>
<evidence type="ECO:0000313" key="19">
    <source>
        <dbReference type="EMBL" id="SJS44995.1"/>
    </source>
</evidence>
<dbReference type="SMR" id="A0A031WEM1"/>
<dbReference type="GO" id="GO:0006166">
    <property type="term" value="P:purine ribonucleoside salvage"/>
    <property type="evidence" value="ECO:0007669"/>
    <property type="project" value="UniProtKB-UniRule"/>
</dbReference>
<dbReference type="InterPro" id="IPR005764">
    <property type="entry name" value="Ade_phspho_trans"/>
</dbReference>
<dbReference type="InterPro" id="IPR029057">
    <property type="entry name" value="PRTase-like"/>
</dbReference>
<comment type="function">
    <text evidence="2 12">Catalyzes a salvage reaction resulting in the formation of AMP, that is energically less costly than de novo synthesis.</text>
</comment>
<evidence type="ECO:0000256" key="3">
    <source>
        <dbReference type="ARBA" id="ARBA00004496"/>
    </source>
</evidence>
<evidence type="ECO:0000313" key="15">
    <source>
        <dbReference type="EMBL" id="CDS89044.1"/>
    </source>
</evidence>
<evidence type="ECO:0000256" key="6">
    <source>
        <dbReference type="ARBA" id="ARBA00011738"/>
    </source>
</evidence>
<feature type="domain" description="Phosphoribosyltransferase" evidence="13">
    <location>
        <begin position="30"/>
        <end position="148"/>
    </location>
</feature>
<evidence type="ECO:0000313" key="23">
    <source>
        <dbReference type="Proteomes" id="UP000372533"/>
    </source>
</evidence>
<dbReference type="NCBIfam" id="TIGR01090">
    <property type="entry name" value="apt"/>
    <property type="match status" value="1"/>
</dbReference>
<reference evidence="16" key="1">
    <citation type="submission" date="2014-07" db="EMBL/GenBank/DDBJ databases">
        <authorList>
            <person name="Monot Marc"/>
        </authorList>
    </citation>
    <scope>NUCLEOTIDE SEQUENCE</scope>
    <source>
        <strain evidence="16">7032989</strain>
        <strain evidence="15">7032994</strain>
    </source>
</reference>
<evidence type="ECO:0000256" key="7">
    <source>
        <dbReference type="ARBA" id="ARBA00011893"/>
    </source>
</evidence>
<dbReference type="PANTHER" id="PTHR32315:SF3">
    <property type="entry name" value="ADENINE PHOSPHORIBOSYLTRANSFERASE"/>
    <property type="match status" value="1"/>
</dbReference>
<proteinExistence type="inferred from homology"/>
<dbReference type="Proteomes" id="UP000372533">
    <property type="component" value="Unassembled WGS sequence"/>
</dbReference>
<dbReference type="RefSeq" id="WP_003426450.1">
    <property type="nucleotide sequence ID" value="NZ_AP025558.1"/>
</dbReference>
<dbReference type="Proteomes" id="UP000878956">
    <property type="component" value="Unassembled WGS sequence"/>
</dbReference>
<dbReference type="UniPathway" id="UPA00588">
    <property type="reaction ID" value="UER00646"/>
</dbReference>
<dbReference type="Proteomes" id="UP000411588">
    <property type="component" value="Unassembled WGS sequence"/>
</dbReference>
<evidence type="ECO:0000256" key="5">
    <source>
        <dbReference type="ARBA" id="ARBA00008391"/>
    </source>
</evidence>
<evidence type="ECO:0000259" key="13">
    <source>
        <dbReference type="Pfam" id="PF00156"/>
    </source>
</evidence>
<evidence type="ECO:0000256" key="2">
    <source>
        <dbReference type="ARBA" id="ARBA00003968"/>
    </source>
</evidence>
<organism evidence="16">
    <name type="scientific">Clostridioides difficile</name>
    <name type="common">Peptoclostridium difficile</name>
    <dbReference type="NCBI Taxonomy" id="1496"/>
    <lineage>
        <taxon>Bacteria</taxon>
        <taxon>Bacillati</taxon>
        <taxon>Bacillota</taxon>
        <taxon>Clostridia</taxon>
        <taxon>Peptostreptococcales</taxon>
        <taxon>Peptostreptococcaceae</taxon>
        <taxon>Clostridioides</taxon>
    </lineage>
</organism>
<comment type="catalytic activity">
    <reaction evidence="1 12">
        <text>AMP + diphosphate = 5-phospho-alpha-D-ribose 1-diphosphate + adenine</text>
        <dbReference type="Rhea" id="RHEA:16609"/>
        <dbReference type="ChEBI" id="CHEBI:16708"/>
        <dbReference type="ChEBI" id="CHEBI:33019"/>
        <dbReference type="ChEBI" id="CHEBI:58017"/>
        <dbReference type="ChEBI" id="CHEBI:456215"/>
        <dbReference type="EC" id="2.4.2.7"/>
    </reaction>
</comment>
<keyword evidence="11 12" id="KW-0660">Purine salvage</keyword>
<dbReference type="NCBIfam" id="NF002634">
    <property type="entry name" value="PRK02304.1-3"/>
    <property type="match status" value="1"/>
</dbReference>
<dbReference type="InterPro" id="IPR000836">
    <property type="entry name" value="PRTase_dom"/>
</dbReference>
<dbReference type="Gene3D" id="3.40.50.2020">
    <property type="match status" value="1"/>
</dbReference>
<dbReference type="KEGG" id="pdf:CD630DERM_27450"/>
<protein>
    <recommendedName>
        <fullName evidence="7 12">Adenine phosphoribosyltransferase</fullName>
        <shortName evidence="12">APRT</shortName>
        <ecNumber evidence="7 12">2.4.2.7</ecNumber>
    </recommendedName>
</protein>
<dbReference type="NCBIfam" id="NF002633">
    <property type="entry name" value="PRK02304.1-2"/>
    <property type="match status" value="1"/>
</dbReference>
<dbReference type="EMBL" id="LK932410">
    <property type="protein sequence ID" value="CDS89044.1"/>
    <property type="molecule type" value="Genomic_DNA"/>
</dbReference>
<evidence type="ECO:0000313" key="14">
    <source>
        <dbReference type="EMBL" id="CDS88379.1"/>
    </source>
</evidence>
<dbReference type="SUPFAM" id="SSF53271">
    <property type="entry name" value="PRTase-like"/>
    <property type="match status" value="1"/>
</dbReference>
<dbReference type="EC" id="2.4.2.7" evidence="7 12"/>
<dbReference type="GO" id="GO:0005737">
    <property type="term" value="C:cytoplasm"/>
    <property type="evidence" value="ECO:0007669"/>
    <property type="project" value="UniProtKB-SubCell"/>
</dbReference>
<dbReference type="AlphaFoldDB" id="A0A031WEM1"/>